<accession>K9P3J9</accession>
<dbReference type="PANTHER" id="PTHR12993">
    <property type="entry name" value="N-ACETYLGLUCOSAMINYL-PHOSPHATIDYLINOSITOL DE-N-ACETYLASE-RELATED"/>
    <property type="match status" value="1"/>
</dbReference>
<dbReference type="Proteomes" id="UP000010388">
    <property type="component" value="Chromosome"/>
</dbReference>
<gene>
    <name evidence="1" type="ordered locus">Cyagr_0785</name>
</gene>
<dbReference type="EMBL" id="CP003495">
    <property type="protein sequence ID" value="AFY27972.1"/>
    <property type="molecule type" value="Genomic_DNA"/>
</dbReference>
<dbReference type="InterPro" id="IPR003737">
    <property type="entry name" value="GlcNAc_PI_deacetylase-related"/>
</dbReference>
<dbReference type="GO" id="GO:0016811">
    <property type="term" value="F:hydrolase activity, acting on carbon-nitrogen (but not peptide) bonds, in linear amides"/>
    <property type="evidence" value="ECO:0007669"/>
    <property type="project" value="TreeGrafter"/>
</dbReference>
<dbReference type="SUPFAM" id="SSF102588">
    <property type="entry name" value="LmbE-like"/>
    <property type="match status" value="1"/>
</dbReference>
<dbReference type="PANTHER" id="PTHR12993:SF29">
    <property type="entry name" value="BLR3841 PROTEIN"/>
    <property type="match status" value="1"/>
</dbReference>
<dbReference type="eggNOG" id="COG2120">
    <property type="taxonomic scope" value="Bacteria"/>
</dbReference>
<dbReference type="HOGENOM" id="CLU_049311_0_1_3"/>
<dbReference type="InterPro" id="IPR024078">
    <property type="entry name" value="LmbE-like_dom_sf"/>
</dbReference>
<proteinExistence type="predicted"/>
<evidence type="ECO:0000313" key="1">
    <source>
        <dbReference type="EMBL" id="AFY27972.1"/>
    </source>
</evidence>
<protein>
    <submittedName>
        <fullName evidence="1">Putative LmbE-like protein</fullName>
    </submittedName>
</protein>
<name>K9P3J9_CYAGP</name>
<dbReference type="Gene3D" id="3.40.50.10320">
    <property type="entry name" value="LmbE-like"/>
    <property type="match status" value="1"/>
</dbReference>
<organism evidence="1 2">
    <name type="scientific">Cyanobium gracile (strain ATCC 27147 / PCC 6307)</name>
    <dbReference type="NCBI Taxonomy" id="292564"/>
    <lineage>
        <taxon>Bacteria</taxon>
        <taxon>Bacillati</taxon>
        <taxon>Cyanobacteriota</taxon>
        <taxon>Cyanophyceae</taxon>
        <taxon>Synechococcales</taxon>
        <taxon>Prochlorococcaceae</taxon>
        <taxon>Cyanobium</taxon>
    </lineage>
</organism>
<dbReference type="Pfam" id="PF02585">
    <property type="entry name" value="PIG-L"/>
    <property type="match status" value="1"/>
</dbReference>
<evidence type="ECO:0000313" key="2">
    <source>
        <dbReference type="Proteomes" id="UP000010388"/>
    </source>
</evidence>
<dbReference type="KEGG" id="cgc:Cyagr_0785"/>
<dbReference type="AlphaFoldDB" id="K9P3J9"/>
<dbReference type="RefSeq" id="WP_015108426.1">
    <property type="nucleotide sequence ID" value="NC_019675.1"/>
</dbReference>
<reference evidence="2" key="1">
    <citation type="journal article" date="2013" name="Proc. Natl. Acad. Sci. U.S.A.">
        <title>Improving the coverage of the cyanobacterial phylum using diversity-driven genome sequencing.</title>
        <authorList>
            <person name="Shih P.M."/>
            <person name="Wu D."/>
            <person name="Latifi A."/>
            <person name="Axen S.D."/>
            <person name="Fewer D.P."/>
            <person name="Talla E."/>
            <person name="Calteau A."/>
            <person name="Cai F."/>
            <person name="Tandeau de Marsac N."/>
            <person name="Rippka R."/>
            <person name="Herdman M."/>
            <person name="Sivonen K."/>
            <person name="Coursin T."/>
            <person name="Laurent T."/>
            <person name="Goodwin L."/>
            <person name="Nolan M."/>
            <person name="Davenport K.W."/>
            <person name="Han C.S."/>
            <person name="Rubin E.M."/>
            <person name="Eisen J.A."/>
            <person name="Woyke T."/>
            <person name="Gugger M."/>
            <person name="Kerfeld C.A."/>
        </authorList>
    </citation>
    <scope>NUCLEOTIDE SEQUENCE [LARGE SCALE GENOMIC DNA]</scope>
    <source>
        <strain evidence="2">ATCC 27147 / PCC 6307</strain>
    </source>
</reference>
<dbReference type="OrthoDB" id="9790023at2"/>
<dbReference type="STRING" id="292564.Cyagr_0785"/>
<sequence length="251" mass="27383">MNELSLLADVERHPLVPCEAVAKLGRVVLLAPHPDDEALGCGGLLALLADGNQRAHVIVMTDGCRSHPRSRAYPAARLAALRSEETLAALAVLGYPASAVTFMGFEDGALPADDTAGFGAAACRLRELLIEHSPDTIVLPWRRDSHADHQSTWQLCRGAASGLSVTFRWLEYPVWAWSPPDAHEVPPQATEVRVWLLDIATAQKRKRLAIAQYGSQLGTVVDDDASGFILEPSMLAHFHKPWELYLEPHHG</sequence>